<evidence type="ECO:0000313" key="2">
    <source>
        <dbReference type="EMBL" id="MBB4648407.1"/>
    </source>
</evidence>
<reference evidence="2 3" key="1">
    <citation type="submission" date="2020-08" db="EMBL/GenBank/DDBJ databases">
        <title>Genomic Encyclopedia of Type Strains, Phase IV (KMG-IV): sequencing the most valuable type-strain genomes for metagenomic binning, comparative biology and taxonomic classification.</title>
        <authorList>
            <person name="Goeker M."/>
        </authorList>
    </citation>
    <scope>NUCLEOTIDE SEQUENCE [LARGE SCALE GENOMIC DNA]</scope>
    <source>
        <strain evidence="2 3">DSM 7050</strain>
    </source>
</reference>
<comment type="caution">
    <text evidence="2">The sequence shown here is derived from an EMBL/GenBank/DDBJ whole genome shotgun (WGS) entry which is preliminary data.</text>
</comment>
<dbReference type="RefSeq" id="WP_183259955.1">
    <property type="nucleotide sequence ID" value="NZ_BAAAVZ010000008.1"/>
</dbReference>
<keyword evidence="3" id="KW-1185">Reference proteome</keyword>
<name>A0ABR6KV48_9HYPH</name>
<dbReference type="EMBL" id="JACHOT010000001">
    <property type="protein sequence ID" value="MBB4648407.1"/>
    <property type="molecule type" value="Genomic_DNA"/>
</dbReference>
<dbReference type="Pfam" id="PF14067">
    <property type="entry name" value="LssY_C"/>
    <property type="match status" value="1"/>
</dbReference>
<evidence type="ECO:0000313" key="3">
    <source>
        <dbReference type="Proteomes" id="UP000539538"/>
    </source>
</evidence>
<sequence>MARGKLHRQATLWFAALCASYIALAYFAAPEFWSFRILRDGLKPPALLTTTPQGIPGDPINVGLVGTEADLLGAFAAAGWNRADGLSLKSSLEIGESVLLDRSYRDAPVSTLLLDGRPQDIAFEKPAGKSPDTRHHIRLWLTFALGPDGRPTWYGAASFDRGVGVSHDTGEITHHIAPDIDAERDQVIRDLTTAGRVLSVETVPGIGLTKTGRNGGGDPYFTDGKVKVAVLAPHE</sequence>
<proteinExistence type="predicted"/>
<gene>
    <name evidence="2" type="ORF">GGQ99_000129</name>
</gene>
<feature type="domain" description="LssY-like C-terminal" evidence="1">
    <location>
        <begin position="48"/>
        <end position="225"/>
    </location>
</feature>
<protein>
    <recommendedName>
        <fullName evidence="1">LssY-like C-terminal domain-containing protein</fullName>
    </recommendedName>
</protein>
<dbReference type="InterPro" id="IPR025902">
    <property type="entry name" value="LssY-like-C_dom"/>
</dbReference>
<dbReference type="Proteomes" id="UP000539538">
    <property type="component" value="Unassembled WGS sequence"/>
</dbReference>
<evidence type="ECO:0000259" key="1">
    <source>
        <dbReference type="Pfam" id="PF14067"/>
    </source>
</evidence>
<accession>A0ABR6KV48</accession>
<organism evidence="2 3">
    <name type="scientific">Aminobacter niigataensis</name>
    <dbReference type="NCBI Taxonomy" id="83265"/>
    <lineage>
        <taxon>Bacteria</taxon>
        <taxon>Pseudomonadati</taxon>
        <taxon>Pseudomonadota</taxon>
        <taxon>Alphaproteobacteria</taxon>
        <taxon>Hyphomicrobiales</taxon>
        <taxon>Phyllobacteriaceae</taxon>
        <taxon>Aminobacter</taxon>
    </lineage>
</organism>